<dbReference type="EMBL" id="CAUWAG010000003">
    <property type="protein sequence ID" value="CAJ2500720.1"/>
    <property type="molecule type" value="Genomic_DNA"/>
</dbReference>
<organism evidence="1 2">
    <name type="scientific">Anthostomella pinea</name>
    <dbReference type="NCBI Taxonomy" id="933095"/>
    <lineage>
        <taxon>Eukaryota</taxon>
        <taxon>Fungi</taxon>
        <taxon>Dikarya</taxon>
        <taxon>Ascomycota</taxon>
        <taxon>Pezizomycotina</taxon>
        <taxon>Sordariomycetes</taxon>
        <taxon>Xylariomycetidae</taxon>
        <taxon>Xylariales</taxon>
        <taxon>Xylariaceae</taxon>
        <taxon>Anthostomella</taxon>
    </lineage>
</organism>
<gene>
    <name evidence="1" type="ORF">KHLLAP_LOCUS1188</name>
</gene>
<dbReference type="Proteomes" id="UP001295740">
    <property type="component" value="Unassembled WGS sequence"/>
</dbReference>
<name>A0AAI8V9A3_9PEZI</name>
<dbReference type="AlphaFoldDB" id="A0AAI8V9A3"/>
<reference evidence="1" key="1">
    <citation type="submission" date="2023-10" db="EMBL/GenBank/DDBJ databases">
        <authorList>
            <person name="Hackl T."/>
        </authorList>
    </citation>
    <scope>NUCLEOTIDE SEQUENCE</scope>
</reference>
<sequence>MEVREWQNAAQEYHTDLPTSGALLLLPMFEQRYVASPEDVKVAMQLAQVECVQSGSD</sequence>
<comment type="caution">
    <text evidence="1">The sequence shown here is derived from an EMBL/GenBank/DDBJ whole genome shotgun (WGS) entry which is preliminary data.</text>
</comment>
<evidence type="ECO:0000313" key="1">
    <source>
        <dbReference type="EMBL" id="CAJ2500720.1"/>
    </source>
</evidence>
<keyword evidence="2" id="KW-1185">Reference proteome</keyword>
<protein>
    <submittedName>
        <fullName evidence="1">Uu.00g035730.m01.CDS01</fullName>
    </submittedName>
</protein>
<proteinExistence type="predicted"/>
<accession>A0AAI8V9A3</accession>
<evidence type="ECO:0000313" key="2">
    <source>
        <dbReference type="Proteomes" id="UP001295740"/>
    </source>
</evidence>